<accession>A0ABM6WPN0</accession>
<evidence type="ECO:0000313" key="3">
    <source>
        <dbReference type="Proteomes" id="UP000249922"/>
    </source>
</evidence>
<protein>
    <submittedName>
        <fullName evidence="2">Uncharacterized protein</fullName>
    </submittedName>
</protein>
<dbReference type="Proteomes" id="UP000249922">
    <property type="component" value="Chromosome"/>
</dbReference>
<sequence>MPMNAAVPSGWTTRTTENSISAGRLRAGRPAFRPAVQRRHGSAAISVPVGAGEGAGAGPAAPAPAADPDGWSGAWSADPTAQPAIQKALGDALAKEGQMLESMALDANRAEVRIRNNRYIQQAEAVGRTARLMTRALPPSVETFVITSSGTACRPRRSRCAGRMSNGWKTARQAGLPASPWSATPIRGPAIWCGRQASFRASAGR</sequence>
<proteinExistence type="predicted"/>
<organism evidence="2 3">
    <name type="scientific">Paracoccus mutanolyticus</name>
    <dbReference type="NCBI Taxonomy" id="1499308"/>
    <lineage>
        <taxon>Bacteria</taxon>
        <taxon>Pseudomonadati</taxon>
        <taxon>Pseudomonadota</taxon>
        <taxon>Alphaproteobacteria</taxon>
        <taxon>Rhodobacterales</taxon>
        <taxon>Paracoccaceae</taxon>
        <taxon>Paracoccus</taxon>
    </lineage>
</organism>
<evidence type="ECO:0000256" key="1">
    <source>
        <dbReference type="SAM" id="MobiDB-lite"/>
    </source>
</evidence>
<reference evidence="2 3" key="1">
    <citation type="submission" date="2018-06" db="EMBL/GenBank/DDBJ databases">
        <title>Complete genome sequence of Paracoccus mutanolyticus strain RSP-02 isolated from cellulosic waste.</title>
        <authorList>
            <person name="Amrutha R.N."/>
            <person name="Shrivastav A."/>
            <person name="Buddana S.K."/>
            <person name="Deshpande U."/>
            <person name="Prakasham R.S."/>
        </authorList>
    </citation>
    <scope>NUCLEOTIDE SEQUENCE [LARGE SCALE GENOMIC DNA]</scope>
    <source>
        <strain evidence="2 3">RSP-02</strain>
    </source>
</reference>
<feature type="region of interest" description="Disordered" evidence="1">
    <location>
        <begin position="1"/>
        <end position="29"/>
    </location>
</feature>
<dbReference type="Pfam" id="PF06082">
    <property type="entry name" value="YjbH"/>
    <property type="match status" value="1"/>
</dbReference>
<feature type="compositionally biased region" description="Polar residues" evidence="1">
    <location>
        <begin position="10"/>
        <end position="21"/>
    </location>
</feature>
<gene>
    <name evidence="2" type="ORF">DPM13_03095</name>
</gene>
<dbReference type="InterPro" id="IPR010344">
    <property type="entry name" value="YbjH"/>
</dbReference>
<name>A0ABM6WPN0_9RHOB</name>
<keyword evidence="3" id="KW-1185">Reference proteome</keyword>
<feature type="region of interest" description="Disordered" evidence="1">
    <location>
        <begin position="48"/>
        <end position="67"/>
    </location>
</feature>
<evidence type="ECO:0000313" key="2">
    <source>
        <dbReference type="EMBL" id="AWX92559.1"/>
    </source>
</evidence>
<dbReference type="EMBL" id="CP030239">
    <property type="protein sequence ID" value="AWX92559.1"/>
    <property type="molecule type" value="Genomic_DNA"/>
</dbReference>
<feature type="compositionally biased region" description="Low complexity" evidence="1">
    <location>
        <begin position="58"/>
        <end position="67"/>
    </location>
</feature>